<sequence>MVVERELGRHSLKTSSKLKGLIKKKKKNCSKNIVTDLKSIITLGWSHQPVALDCEMVGVGEKKESALGRISIVSYYGQVLYDVMCRPEEVITDYRTPWSGIRPTDMVRAIPFECVQDQVQRIIEGRIVVGHMVFNDFHVLKMQHPKDLIRDTGLAPYAKVKAGFHPRQPTALRNLAEKLLGLRIQTGEHCSTEDAQATMAIYRLVEEEWEADLRVKTSKKKSKVLQPSPKKRPIFDLELPSLSDDQCSSDFSALNPNPLNCYPPLALKSCSSSSLLLEDEYWDDC</sequence>
<comment type="subcellular location">
    <subcellularLocation>
        <location evidence="1">Nucleus</location>
    </subcellularLocation>
</comment>
<accession>A0A0X3NPJ2</accession>
<dbReference type="Gene3D" id="3.30.420.10">
    <property type="entry name" value="Ribonuclease H-like superfamily/Ribonuclease H"/>
    <property type="match status" value="1"/>
</dbReference>
<evidence type="ECO:0000256" key="4">
    <source>
        <dbReference type="ARBA" id="ARBA00022552"/>
    </source>
</evidence>
<dbReference type="SMART" id="SM00479">
    <property type="entry name" value="EXOIII"/>
    <property type="match status" value="1"/>
</dbReference>
<gene>
    <name evidence="11" type="ORF">TR96642</name>
</gene>
<evidence type="ECO:0000256" key="2">
    <source>
        <dbReference type="ARBA" id="ARBA00010489"/>
    </source>
</evidence>
<organism evidence="11">
    <name type="scientific">Schistocephalus solidus</name>
    <name type="common">Tapeworm</name>
    <dbReference type="NCBI Taxonomy" id="70667"/>
    <lineage>
        <taxon>Eukaryota</taxon>
        <taxon>Metazoa</taxon>
        <taxon>Spiralia</taxon>
        <taxon>Lophotrochozoa</taxon>
        <taxon>Platyhelminthes</taxon>
        <taxon>Cestoda</taxon>
        <taxon>Eucestoda</taxon>
        <taxon>Diphyllobothriidea</taxon>
        <taxon>Diphyllobothriidae</taxon>
        <taxon>Schistocephalus</taxon>
    </lineage>
</organism>
<dbReference type="GO" id="GO:0008408">
    <property type="term" value="F:3'-5' exonuclease activity"/>
    <property type="evidence" value="ECO:0007669"/>
    <property type="project" value="InterPro"/>
</dbReference>
<dbReference type="GO" id="GO:0006364">
    <property type="term" value="P:rRNA processing"/>
    <property type="evidence" value="ECO:0007669"/>
    <property type="project" value="UniProtKB-KW"/>
</dbReference>
<keyword evidence="6" id="KW-0378">Hydrolase</keyword>
<keyword evidence="8" id="KW-0539">Nucleus</keyword>
<dbReference type="GO" id="GO:0005634">
    <property type="term" value="C:nucleus"/>
    <property type="evidence" value="ECO:0007669"/>
    <property type="project" value="UniProtKB-SubCell"/>
</dbReference>
<dbReference type="InterPro" id="IPR012337">
    <property type="entry name" value="RNaseH-like_sf"/>
</dbReference>
<evidence type="ECO:0000256" key="5">
    <source>
        <dbReference type="ARBA" id="ARBA00022722"/>
    </source>
</evidence>
<dbReference type="InterPro" id="IPR037431">
    <property type="entry name" value="REX4_DEDDh_dom"/>
</dbReference>
<evidence type="ECO:0000259" key="10">
    <source>
        <dbReference type="SMART" id="SM00479"/>
    </source>
</evidence>
<comment type="function">
    <text evidence="9">Exoribonuclease involved in ribosome biosynthesis. Involved in the processing of ITS1, the internal transcribed spacer localized between the 18S and 5.8S rRNAs.</text>
</comment>
<dbReference type="InterPro" id="IPR047021">
    <property type="entry name" value="REXO1/3/4-like"/>
</dbReference>
<name>A0A0X3NPJ2_SCHSO</name>
<feature type="domain" description="Exonuclease" evidence="10">
    <location>
        <begin position="48"/>
        <end position="211"/>
    </location>
</feature>
<evidence type="ECO:0000313" key="11">
    <source>
        <dbReference type="EMBL" id="JAP41754.1"/>
    </source>
</evidence>
<evidence type="ECO:0000256" key="7">
    <source>
        <dbReference type="ARBA" id="ARBA00022839"/>
    </source>
</evidence>
<protein>
    <recommendedName>
        <fullName evidence="3">RNA exonuclease 4</fullName>
    </recommendedName>
</protein>
<dbReference type="FunFam" id="3.30.420.10:FF:000007">
    <property type="entry name" value="Interferon-stimulated exonuclease gene 20"/>
    <property type="match status" value="1"/>
</dbReference>
<evidence type="ECO:0000256" key="9">
    <source>
        <dbReference type="ARBA" id="ARBA00025599"/>
    </source>
</evidence>
<keyword evidence="4" id="KW-0698">rRNA processing</keyword>
<dbReference type="PANTHER" id="PTHR12801:SF45">
    <property type="entry name" value="RNA EXONUCLEASE 4"/>
    <property type="match status" value="1"/>
</dbReference>
<keyword evidence="7" id="KW-0269">Exonuclease</keyword>
<dbReference type="InterPro" id="IPR013520">
    <property type="entry name" value="Ribonucl_H"/>
</dbReference>
<keyword evidence="5" id="KW-0540">Nuclease</keyword>
<evidence type="ECO:0000256" key="3">
    <source>
        <dbReference type="ARBA" id="ARBA00016937"/>
    </source>
</evidence>
<dbReference type="SUPFAM" id="SSF53098">
    <property type="entry name" value="Ribonuclease H-like"/>
    <property type="match status" value="1"/>
</dbReference>
<dbReference type="GO" id="GO:0003676">
    <property type="term" value="F:nucleic acid binding"/>
    <property type="evidence" value="ECO:0007669"/>
    <property type="project" value="InterPro"/>
</dbReference>
<evidence type="ECO:0000256" key="8">
    <source>
        <dbReference type="ARBA" id="ARBA00023242"/>
    </source>
</evidence>
<dbReference type="EMBL" id="GEEE01021471">
    <property type="protein sequence ID" value="JAP41754.1"/>
    <property type="molecule type" value="Transcribed_RNA"/>
</dbReference>
<dbReference type="InterPro" id="IPR036397">
    <property type="entry name" value="RNaseH_sf"/>
</dbReference>
<dbReference type="AlphaFoldDB" id="A0A0X3NPJ2"/>
<evidence type="ECO:0000256" key="1">
    <source>
        <dbReference type="ARBA" id="ARBA00004123"/>
    </source>
</evidence>
<dbReference type="Pfam" id="PF00929">
    <property type="entry name" value="RNase_T"/>
    <property type="match status" value="1"/>
</dbReference>
<evidence type="ECO:0000256" key="6">
    <source>
        <dbReference type="ARBA" id="ARBA00022801"/>
    </source>
</evidence>
<dbReference type="PANTHER" id="PTHR12801">
    <property type="entry name" value="RNA EXONUCLEASE REXO1 / RECO3 FAMILY MEMBER-RELATED"/>
    <property type="match status" value="1"/>
</dbReference>
<dbReference type="CDD" id="cd06144">
    <property type="entry name" value="REX4_like"/>
    <property type="match status" value="1"/>
</dbReference>
<comment type="similarity">
    <text evidence="2">Belongs to the REXO4 family.</text>
</comment>
<proteinExistence type="inferred from homology"/>
<reference evidence="11" key="1">
    <citation type="submission" date="2016-01" db="EMBL/GenBank/DDBJ databases">
        <title>Reference transcriptome for the parasite Schistocephalus solidus: insights into the molecular evolution of parasitism.</title>
        <authorList>
            <person name="Hebert F.O."/>
            <person name="Grambauer S."/>
            <person name="Barber I."/>
            <person name="Landry C.R."/>
            <person name="Aubin-Horth N."/>
        </authorList>
    </citation>
    <scope>NUCLEOTIDE SEQUENCE</scope>
</reference>